<evidence type="ECO:0000313" key="2">
    <source>
        <dbReference type="EMBL" id="HIH16881.1"/>
    </source>
</evidence>
<dbReference type="SUPFAM" id="SSF46785">
    <property type="entry name" value="Winged helix' DNA-binding domain"/>
    <property type="match status" value="1"/>
</dbReference>
<sequence>MNENGFFDGLKRLLGPKGKPAAVQAPASEAREREPVPVPQTPAGLGAKETVLGPGFAAKQPGERHEIVSGALEQKRAGLETLEREQDWHARAAEFAQSEGEHEDAEKIRETMKAIRGLIEAERKHEEELLKELERLTETHPELARPPKKAVAATEAAMGPRTGAGKTVAPPPMQAEPVAADEERGHSKLERMLAEHPKLSEAELREAEEKVLRAAEAHEVEPEPLTEEERKGVLGELHSLPEGKEITEKAGQLTDEVQKISYHPAKEETQTESEGIDFRELANLKKNEEIKSVMKDIERHRIVTDYDKILNYLRAHNKAKILEMANALHVERTQIMEHVKTLEDSGLIEIVYPPIGAPIVVYKKAKETEEG</sequence>
<organism evidence="2 3">
    <name type="scientific">Candidatus Iainarchaeum sp</name>
    <dbReference type="NCBI Taxonomy" id="3101447"/>
    <lineage>
        <taxon>Archaea</taxon>
        <taxon>Candidatus Iainarchaeota</taxon>
        <taxon>Candidatus Iainarchaeia</taxon>
        <taxon>Candidatus Iainarchaeales</taxon>
        <taxon>Candidatus Iainarchaeaceae</taxon>
        <taxon>Candidatus Iainarchaeum</taxon>
    </lineage>
</organism>
<gene>
    <name evidence="2" type="ORF">HA252_05750</name>
</gene>
<dbReference type="EMBL" id="DUGH01000135">
    <property type="protein sequence ID" value="HIH16881.1"/>
    <property type="molecule type" value="Genomic_DNA"/>
</dbReference>
<proteinExistence type="predicted"/>
<feature type="region of interest" description="Disordered" evidence="1">
    <location>
        <begin position="136"/>
        <end position="186"/>
    </location>
</feature>
<reference evidence="3" key="1">
    <citation type="journal article" date="2020" name="bioRxiv">
        <title>A rank-normalized archaeal taxonomy based on genome phylogeny resolves widespread incomplete and uneven classifications.</title>
        <authorList>
            <person name="Rinke C."/>
            <person name="Chuvochina M."/>
            <person name="Mussig A.J."/>
            <person name="Chaumeil P.-A."/>
            <person name="Waite D.W."/>
            <person name="Whitman W.B."/>
            <person name="Parks D.H."/>
            <person name="Hugenholtz P."/>
        </authorList>
    </citation>
    <scope>NUCLEOTIDE SEQUENCE [LARGE SCALE GENOMIC DNA]</scope>
</reference>
<accession>A0A7J4JGJ0</accession>
<dbReference type="Gene3D" id="1.10.10.10">
    <property type="entry name" value="Winged helix-like DNA-binding domain superfamily/Winged helix DNA-binding domain"/>
    <property type="match status" value="1"/>
</dbReference>
<name>A0A7J4JGJ0_9ARCH</name>
<evidence type="ECO:0000256" key="1">
    <source>
        <dbReference type="SAM" id="MobiDB-lite"/>
    </source>
</evidence>
<dbReference type="AlphaFoldDB" id="A0A7J4JGJ0"/>
<evidence type="ECO:0000313" key="3">
    <source>
        <dbReference type="Proteomes" id="UP000564964"/>
    </source>
</evidence>
<feature type="compositionally biased region" description="Basic and acidic residues" evidence="1">
    <location>
        <begin position="136"/>
        <end position="145"/>
    </location>
</feature>
<feature type="region of interest" description="Disordered" evidence="1">
    <location>
        <begin position="1"/>
        <end position="49"/>
    </location>
</feature>
<dbReference type="InterPro" id="IPR036388">
    <property type="entry name" value="WH-like_DNA-bd_sf"/>
</dbReference>
<dbReference type="InterPro" id="IPR036390">
    <property type="entry name" value="WH_DNA-bd_sf"/>
</dbReference>
<comment type="caution">
    <text evidence="2">The sequence shown here is derived from an EMBL/GenBank/DDBJ whole genome shotgun (WGS) entry which is preliminary data.</text>
</comment>
<protein>
    <submittedName>
        <fullName evidence="2">Winged helix-turn-helix domain-containing protein</fullName>
    </submittedName>
</protein>
<dbReference type="Pfam" id="PF13412">
    <property type="entry name" value="HTH_24"/>
    <property type="match status" value="1"/>
</dbReference>
<dbReference type="Proteomes" id="UP000564964">
    <property type="component" value="Unassembled WGS sequence"/>
</dbReference>